<reference evidence="2 3" key="1">
    <citation type="submission" date="2024-05" db="EMBL/GenBank/DDBJ databases">
        <title>Haplotype-resolved chromosome-level genome assembly of Huyou (Citrus changshanensis).</title>
        <authorList>
            <person name="Miao C."/>
            <person name="Chen W."/>
            <person name="Wu Y."/>
            <person name="Wang L."/>
            <person name="Zhao S."/>
            <person name="Grierson D."/>
            <person name="Xu C."/>
            <person name="Chen K."/>
        </authorList>
    </citation>
    <scope>NUCLEOTIDE SEQUENCE [LARGE SCALE GENOMIC DNA]</scope>
    <source>
        <strain evidence="2">01-14</strain>
        <tissue evidence="2">Leaf</tissue>
    </source>
</reference>
<organism evidence="2 3">
    <name type="scientific">Citrus x changshan-huyou</name>
    <dbReference type="NCBI Taxonomy" id="2935761"/>
    <lineage>
        <taxon>Eukaryota</taxon>
        <taxon>Viridiplantae</taxon>
        <taxon>Streptophyta</taxon>
        <taxon>Embryophyta</taxon>
        <taxon>Tracheophyta</taxon>
        <taxon>Spermatophyta</taxon>
        <taxon>Magnoliopsida</taxon>
        <taxon>eudicotyledons</taxon>
        <taxon>Gunneridae</taxon>
        <taxon>Pentapetalae</taxon>
        <taxon>rosids</taxon>
        <taxon>malvids</taxon>
        <taxon>Sapindales</taxon>
        <taxon>Rutaceae</taxon>
        <taxon>Aurantioideae</taxon>
        <taxon>Citrus</taxon>
    </lineage>
</organism>
<dbReference type="AlphaFoldDB" id="A0AAP0LHY0"/>
<name>A0AAP0LHY0_9ROSI</name>
<dbReference type="EMBL" id="JBCGBO010000025">
    <property type="protein sequence ID" value="KAK9175140.1"/>
    <property type="molecule type" value="Genomic_DNA"/>
</dbReference>
<accession>A0AAP0LHY0</accession>
<protein>
    <submittedName>
        <fullName evidence="2">Uncharacterized protein</fullName>
    </submittedName>
</protein>
<feature type="region of interest" description="Disordered" evidence="1">
    <location>
        <begin position="176"/>
        <end position="252"/>
    </location>
</feature>
<gene>
    <name evidence="2" type="ORF">WN944_027146</name>
</gene>
<feature type="compositionally biased region" description="Acidic residues" evidence="1">
    <location>
        <begin position="241"/>
        <end position="252"/>
    </location>
</feature>
<sequence length="252" mass="27887">MSKSKKNKNGKGRISLERCEEPELEKSGQLPELLGLKLLFLFFPNLRSQKPIRDADGFSDVNPPMLKPFPCPLDVGDQGPQGAFNHRTWINVGNRVLSSGLGHGETVAWESVHNIQPMRFAPVWEMGRCLTGTFYYLTPVPQFLFLFYCDESETVFYAWGISGQVESDEEIDSYHNLLRPTDPQNPSSNVGPSSNMVTLKYPQPEAVLPHSDCEPSGNRGGQVSGSDENHGSEGAKIPEEKDGDEESSSEPS</sequence>
<proteinExistence type="predicted"/>
<feature type="compositionally biased region" description="Polar residues" evidence="1">
    <location>
        <begin position="182"/>
        <end position="197"/>
    </location>
</feature>
<comment type="caution">
    <text evidence="2">The sequence shown here is derived from an EMBL/GenBank/DDBJ whole genome shotgun (WGS) entry which is preliminary data.</text>
</comment>
<dbReference type="Proteomes" id="UP001428341">
    <property type="component" value="Unassembled WGS sequence"/>
</dbReference>
<keyword evidence="3" id="KW-1185">Reference proteome</keyword>
<evidence type="ECO:0000313" key="2">
    <source>
        <dbReference type="EMBL" id="KAK9175140.1"/>
    </source>
</evidence>
<evidence type="ECO:0000256" key="1">
    <source>
        <dbReference type="SAM" id="MobiDB-lite"/>
    </source>
</evidence>
<feature type="compositionally biased region" description="Basic and acidic residues" evidence="1">
    <location>
        <begin position="227"/>
        <end position="240"/>
    </location>
</feature>
<evidence type="ECO:0000313" key="3">
    <source>
        <dbReference type="Proteomes" id="UP001428341"/>
    </source>
</evidence>